<dbReference type="Proteomes" id="UP000277570">
    <property type="component" value="Unassembled WGS sequence"/>
</dbReference>
<gene>
    <name evidence="1" type="ORF">NCTC10913_02088</name>
</gene>
<dbReference type="InterPro" id="IPR049254">
    <property type="entry name" value="Phage_tail_terminator"/>
</dbReference>
<name>A0ABY6STA0_9CLOT</name>
<evidence type="ECO:0000313" key="1">
    <source>
        <dbReference type="EMBL" id="VDG71741.1"/>
    </source>
</evidence>
<protein>
    <submittedName>
        <fullName evidence="1">Phage protein</fullName>
    </submittedName>
</protein>
<proteinExistence type="predicted"/>
<evidence type="ECO:0000313" key="2">
    <source>
        <dbReference type="Proteomes" id="UP000277570"/>
    </source>
</evidence>
<reference evidence="1 2" key="1">
    <citation type="submission" date="2018-11" db="EMBL/GenBank/DDBJ databases">
        <authorList>
            <consortium name="Pathogen Informatics"/>
        </authorList>
    </citation>
    <scope>NUCLEOTIDE SEQUENCE [LARGE SCALE GENOMIC DNA]</scope>
    <source>
        <strain evidence="1 2">NCTC10913</strain>
    </source>
</reference>
<accession>A0ABY6STA0</accession>
<dbReference type="RefSeq" id="WP_125148608.1">
    <property type="nucleotide sequence ID" value="NZ_UYIN01000008.1"/>
</dbReference>
<sequence>MLNKIITGISQKLDEEFNTEENQEYTIYTENVEQGLEEPCFFIFSLKPSSKQLAGNRYKRKYPFDIHFFPDTELVDGISTINNQINEVTERLFTALEYITVDNGLVRGTSINAEKVDDVLHFFINFNMIVKKETEPIDTMGSLTIKQKLGGD</sequence>
<dbReference type="Pfam" id="PF20765">
    <property type="entry name" value="Phage_tail_terminator_8"/>
    <property type="match status" value="1"/>
</dbReference>
<keyword evidence="2" id="KW-1185">Reference proteome</keyword>
<comment type="caution">
    <text evidence="1">The sequence shown here is derived from an EMBL/GenBank/DDBJ whole genome shotgun (WGS) entry which is preliminary data.</text>
</comment>
<organism evidence="1 2">
    <name type="scientific">Clostridium carnis</name>
    <dbReference type="NCBI Taxonomy" id="1530"/>
    <lineage>
        <taxon>Bacteria</taxon>
        <taxon>Bacillati</taxon>
        <taxon>Bacillota</taxon>
        <taxon>Clostridia</taxon>
        <taxon>Eubacteriales</taxon>
        <taxon>Clostridiaceae</taxon>
        <taxon>Clostridium</taxon>
    </lineage>
</organism>
<dbReference type="EMBL" id="UYIN01000008">
    <property type="protein sequence ID" value="VDG71741.1"/>
    <property type="molecule type" value="Genomic_DNA"/>
</dbReference>